<gene>
    <name evidence="1" type="ORF">GCM10017044_10920</name>
</gene>
<evidence type="ECO:0008006" key="3">
    <source>
        <dbReference type="Google" id="ProtNLM"/>
    </source>
</evidence>
<dbReference type="Pfam" id="PF11836">
    <property type="entry name" value="Phage_TAC_11"/>
    <property type="match status" value="1"/>
</dbReference>
<proteinExistence type="predicted"/>
<reference evidence="1" key="2">
    <citation type="submission" date="2020-09" db="EMBL/GenBank/DDBJ databases">
        <authorList>
            <person name="Sun Q."/>
            <person name="Kim S."/>
        </authorList>
    </citation>
    <scope>NUCLEOTIDE SEQUENCE</scope>
    <source>
        <strain evidence="1">KCTC 42590</strain>
    </source>
</reference>
<keyword evidence="2" id="KW-1185">Reference proteome</keyword>
<dbReference type="EMBL" id="BNCI01000001">
    <property type="protein sequence ID" value="GHF18225.1"/>
    <property type="molecule type" value="Genomic_DNA"/>
</dbReference>
<protein>
    <recommendedName>
        <fullName evidence="3">Phage tail tube protein, GTA-gp10</fullName>
    </recommendedName>
</protein>
<sequence length="116" mass="12723">MAIPLLGEKTLPWSDGALTLRLSIGTMMELEDHMNMGLMTALQTRFADMTIRDLVMLLLAMTGRDFRDPQLIRNVAAELPRNDIAQTMLAVAECLQANLAPQLTPLTQGDDSAAQP</sequence>
<name>A0A919AP42_9PROT</name>
<accession>A0A919AP42</accession>
<organism evidence="1 2">
    <name type="scientific">Kordiimonas sediminis</name>
    <dbReference type="NCBI Taxonomy" id="1735581"/>
    <lineage>
        <taxon>Bacteria</taxon>
        <taxon>Pseudomonadati</taxon>
        <taxon>Pseudomonadota</taxon>
        <taxon>Alphaproteobacteria</taxon>
        <taxon>Kordiimonadales</taxon>
        <taxon>Kordiimonadaceae</taxon>
        <taxon>Kordiimonas</taxon>
    </lineage>
</organism>
<comment type="caution">
    <text evidence="1">The sequence shown here is derived from an EMBL/GenBank/DDBJ whole genome shotgun (WGS) entry which is preliminary data.</text>
</comment>
<dbReference type="InterPro" id="IPR021791">
    <property type="entry name" value="Phage_TAC_11"/>
</dbReference>
<dbReference type="AlphaFoldDB" id="A0A919AP42"/>
<reference evidence="1" key="1">
    <citation type="journal article" date="2014" name="Int. J. Syst. Evol. Microbiol.">
        <title>Complete genome sequence of Corynebacterium casei LMG S-19264T (=DSM 44701T), isolated from a smear-ripened cheese.</title>
        <authorList>
            <consortium name="US DOE Joint Genome Institute (JGI-PGF)"/>
            <person name="Walter F."/>
            <person name="Albersmeier A."/>
            <person name="Kalinowski J."/>
            <person name="Ruckert C."/>
        </authorList>
    </citation>
    <scope>NUCLEOTIDE SEQUENCE</scope>
    <source>
        <strain evidence="1">KCTC 42590</strain>
    </source>
</reference>
<evidence type="ECO:0000313" key="1">
    <source>
        <dbReference type="EMBL" id="GHF18225.1"/>
    </source>
</evidence>
<dbReference type="Proteomes" id="UP000630923">
    <property type="component" value="Unassembled WGS sequence"/>
</dbReference>
<evidence type="ECO:0000313" key="2">
    <source>
        <dbReference type="Proteomes" id="UP000630923"/>
    </source>
</evidence>